<name>A0A0K2TDI1_LEPSM</name>
<dbReference type="PROSITE" id="PS51450">
    <property type="entry name" value="LRR"/>
    <property type="match status" value="2"/>
</dbReference>
<keyword evidence="2" id="KW-0677">Repeat</keyword>
<dbReference type="SMART" id="SM00369">
    <property type="entry name" value="LRR_TYP"/>
    <property type="match status" value="4"/>
</dbReference>
<proteinExistence type="predicted"/>
<dbReference type="Gene3D" id="3.80.10.10">
    <property type="entry name" value="Ribonuclease Inhibitor"/>
    <property type="match status" value="1"/>
</dbReference>
<dbReference type="GO" id="GO:0005737">
    <property type="term" value="C:cytoplasm"/>
    <property type="evidence" value="ECO:0007669"/>
    <property type="project" value="TreeGrafter"/>
</dbReference>
<evidence type="ECO:0000313" key="3">
    <source>
        <dbReference type="EMBL" id="CDW24114.1"/>
    </source>
</evidence>
<dbReference type="InterPro" id="IPR003591">
    <property type="entry name" value="Leu-rich_rpt_typical-subtyp"/>
</dbReference>
<keyword evidence="1" id="KW-0433">Leucine-rich repeat</keyword>
<sequence>MGLENRDREIKELIHRKKQNPGIVKELHIHHPFLVHVNLSENGIQSLPPSFFNLIFLRHLNLSYNKLESLPTEFEKLKDLNYLDLCSNCISGIKISQGFFNLSSLRHLHLSDNNLESIPHNICNLVALRVLGLRNTGLKILNYNIFRVMPRLREIHLQGNYLTHL</sequence>
<dbReference type="Pfam" id="PF13855">
    <property type="entry name" value="LRR_8"/>
    <property type="match status" value="2"/>
</dbReference>
<dbReference type="PANTHER" id="PTHR48051:SF1">
    <property type="entry name" value="RAS SUPPRESSOR PROTEIN 1"/>
    <property type="match status" value="1"/>
</dbReference>
<protein>
    <submittedName>
        <fullName evidence="3">Uncharacterized protein</fullName>
    </submittedName>
</protein>
<dbReference type="PRINTS" id="PR00019">
    <property type="entry name" value="LEURICHRPT"/>
</dbReference>
<accession>A0A0K2TDI1</accession>
<dbReference type="InterPro" id="IPR050216">
    <property type="entry name" value="LRR_domain-containing"/>
</dbReference>
<dbReference type="InterPro" id="IPR001611">
    <property type="entry name" value="Leu-rich_rpt"/>
</dbReference>
<evidence type="ECO:0000256" key="2">
    <source>
        <dbReference type="ARBA" id="ARBA00022737"/>
    </source>
</evidence>
<dbReference type="InterPro" id="IPR032675">
    <property type="entry name" value="LRR_dom_sf"/>
</dbReference>
<dbReference type="EMBL" id="HACA01006753">
    <property type="protein sequence ID" value="CDW24114.1"/>
    <property type="molecule type" value="Transcribed_RNA"/>
</dbReference>
<dbReference type="OrthoDB" id="428734at2759"/>
<organism evidence="3">
    <name type="scientific">Lepeophtheirus salmonis</name>
    <name type="common">Salmon louse</name>
    <name type="synonym">Caligus salmonis</name>
    <dbReference type="NCBI Taxonomy" id="72036"/>
    <lineage>
        <taxon>Eukaryota</taxon>
        <taxon>Metazoa</taxon>
        <taxon>Ecdysozoa</taxon>
        <taxon>Arthropoda</taxon>
        <taxon>Crustacea</taxon>
        <taxon>Multicrustacea</taxon>
        <taxon>Hexanauplia</taxon>
        <taxon>Copepoda</taxon>
        <taxon>Siphonostomatoida</taxon>
        <taxon>Caligidae</taxon>
        <taxon>Lepeophtheirus</taxon>
    </lineage>
</organism>
<dbReference type="PANTHER" id="PTHR48051">
    <property type="match status" value="1"/>
</dbReference>
<dbReference type="AlphaFoldDB" id="A0A0K2TDI1"/>
<evidence type="ECO:0000256" key="1">
    <source>
        <dbReference type="ARBA" id="ARBA00022614"/>
    </source>
</evidence>
<dbReference type="SUPFAM" id="SSF52058">
    <property type="entry name" value="L domain-like"/>
    <property type="match status" value="1"/>
</dbReference>
<reference evidence="3" key="1">
    <citation type="submission" date="2014-05" db="EMBL/GenBank/DDBJ databases">
        <authorList>
            <person name="Chronopoulou M."/>
        </authorList>
    </citation>
    <scope>NUCLEOTIDE SEQUENCE</scope>
    <source>
        <tissue evidence="3">Whole organism</tissue>
    </source>
</reference>